<dbReference type="Pfam" id="PF12059">
    <property type="entry name" value="DUF3540"/>
    <property type="match status" value="1"/>
</dbReference>
<gene>
    <name evidence="1" type="ORF">EDC28_101246</name>
</gene>
<comment type="caution">
    <text evidence="1">The sequence shown here is derived from an EMBL/GenBank/DDBJ whole genome shotgun (WGS) entry which is preliminary data.</text>
</comment>
<proteinExistence type="predicted"/>
<dbReference type="InterPro" id="IPR021927">
    <property type="entry name" value="DUF3540"/>
</dbReference>
<dbReference type="Proteomes" id="UP000268033">
    <property type="component" value="Unassembled WGS sequence"/>
</dbReference>
<dbReference type="RefSeq" id="WP_123420399.1">
    <property type="nucleotide sequence ID" value="NZ_RJUL01000001.1"/>
</dbReference>
<dbReference type="STRING" id="584787.GCA_001247655_01839"/>
<keyword evidence="2" id="KW-1185">Reference proteome</keyword>
<evidence type="ECO:0000313" key="1">
    <source>
        <dbReference type="EMBL" id="ROQ30560.1"/>
    </source>
</evidence>
<organism evidence="1 2">
    <name type="scientific">Gallaecimonas pentaromativorans</name>
    <dbReference type="NCBI Taxonomy" id="584787"/>
    <lineage>
        <taxon>Bacteria</taxon>
        <taxon>Pseudomonadati</taxon>
        <taxon>Pseudomonadota</taxon>
        <taxon>Gammaproteobacteria</taxon>
        <taxon>Enterobacterales</taxon>
        <taxon>Gallaecimonadaceae</taxon>
        <taxon>Gallaecimonas</taxon>
    </lineage>
</organism>
<reference evidence="1 2" key="1">
    <citation type="submission" date="2018-11" db="EMBL/GenBank/DDBJ databases">
        <title>Genomic Encyclopedia of Type Strains, Phase IV (KMG-IV): sequencing the most valuable type-strain genomes for metagenomic binning, comparative biology and taxonomic classification.</title>
        <authorList>
            <person name="Goeker M."/>
        </authorList>
    </citation>
    <scope>NUCLEOTIDE SEQUENCE [LARGE SCALE GENOMIC DNA]</scope>
    <source>
        <strain evidence="1 2">DSM 21945</strain>
    </source>
</reference>
<name>A0A3N1PUY5_9GAMM</name>
<sequence length="184" mass="19676">MMTRALKSPTQQTPPPIWHEATVSLTLSPGCYVLDNGFTAQQAISCLVCPQEGDKVLWLASKDGRRYITHLLLRPQSATANLAVPGASGIAISTSNLALTASEQLSIRSLGDAELSAPTGTLNMAARNLTITVLDSLLQLAKHIVGRCDNWLTEAKGLSRLHGQDTQVTADKDVRVDGERISMG</sequence>
<dbReference type="EMBL" id="RJUL01000001">
    <property type="protein sequence ID" value="ROQ30560.1"/>
    <property type="molecule type" value="Genomic_DNA"/>
</dbReference>
<evidence type="ECO:0000313" key="2">
    <source>
        <dbReference type="Proteomes" id="UP000268033"/>
    </source>
</evidence>
<protein>
    <submittedName>
        <fullName evidence="1">Uncharacterized protein DUF3540</fullName>
    </submittedName>
</protein>
<dbReference type="AlphaFoldDB" id="A0A3N1PUY5"/>
<accession>A0A3N1PUY5</accession>